<dbReference type="EMBL" id="FNOV01000022">
    <property type="protein sequence ID" value="SDY96019.1"/>
    <property type="molecule type" value="Genomic_DNA"/>
</dbReference>
<protein>
    <submittedName>
        <fullName evidence="2">Nucleoside phosphorylase</fullName>
    </submittedName>
</protein>
<reference evidence="3" key="1">
    <citation type="submission" date="2016-10" db="EMBL/GenBank/DDBJ databases">
        <authorList>
            <person name="Varghese N."/>
            <person name="Submissions S."/>
        </authorList>
    </citation>
    <scope>NUCLEOTIDE SEQUENCE [LARGE SCALE GENOMIC DNA]</scope>
    <source>
        <strain evidence="3">CGMCC 1.8975</strain>
    </source>
</reference>
<evidence type="ECO:0000313" key="2">
    <source>
        <dbReference type="EMBL" id="SDY96019.1"/>
    </source>
</evidence>
<dbReference type="InterPro" id="IPR000845">
    <property type="entry name" value="Nucleoside_phosphorylase_d"/>
</dbReference>
<evidence type="ECO:0000313" key="3">
    <source>
        <dbReference type="Proteomes" id="UP000199249"/>
    </source>
</evidence>
<accession>A0A1H3P6M3</accession>
<name>A0A1H3P6M3_9BACT</name>
<gene>
    <name evidence="2" type="ORF">SAMN04488069_1223</name>
</gene>
<dbReference type="Proteomes" id="UP000199249">
    <property type="component" value="Unassembled WGS sequence"/>
</dbReference>
<proteinExistence type="predicted"/>
<dbReference type="PANTHER" id="PTHR46832">
    <property type="entry name" value="5'-METHYLTHIOADENOSINE/S-ADENOSYLHOMOCYSTEINE NUCLEOSIDASE"/>
    <property type="match status" value="1"/>
</dbReference>
<organism evidence="2 3">
    <name type="scientific">Hymenobacter psychrophilus</name>
    <dbReference type="NCBI Taxonomy" id="651662"/>
    <lineage>
        <taxon>Bacteria</taxon>
        <taxon>Pseudomonadati</taxon>
        <taxon>Bacteroidota</taxon>
        <taxon>Cytophagia</taxon>
        <taxon>Cytophagales</taxon>
        <taxon>Hymenobacteraceae</taxon>
        <taxon>Hymenobacter</taxon>
    </lineage>
</organism>
<dbReference type="GO" id="GO:0008782">
    <property type="term" value="F:adenosylhomocysteine nucleosidase activity"/>
    <property type="evidence" value="ECO:0007669"/>
    <property type="project" value="TreeGrafter"/>
</dbReference>
<dbReference type="InterPro" id="IPR035994">
    <property type="entry name" value="Nucleoside_phosphorylase_sf"/>
</dbReference>
<dbReference type="GO" id="GO:0019284">
    <property type="term" value="P:L-methionine salvage from S-adenosylmethionine"/>
    <property type="evidence" value="ECO:0007669"/>
    <property type="project" value="TreeGrafter"/>
</dbReference>
<sequence>MINVLVLEDNGDKLNETSQVLLETGLVNHDSLESVGDVLSARKRLKTKQFDLLILDLSVPVRLGEHPHSDAGRTLLNDLLREEDMLMPRKIIGLTGYEDLLSDYAPDFQSNGIILVKYVPRSSSWHLPLVMQLKQIASWISAERSVEIPYQFYLGIVCALDVEFSAVQKLPWNFEEVKVPGDPTLYIKGSFNLNGTSMDVVAALCPRMGMSAAAITSSKLIVNFRPRILAMTGITGALRGQARLGDIIVAEECWDWGMGKWINKGDVPVFVPGPHHLSLDPTLYGEVQRLSRDKATLLKIAECSDGTSPDSSPRLLIGPVASGSAVISAQDMTEQIQAQHRKLIGIEMEAYGVYSAASEASHPRPRAIAIKAASDFADDQKDDNYRQFCASISAQTLRFLMERGVE</sequence>
<dbReference type="GO" id="GO:0009116">
    <property type="term" value="P:nucleoside metabolic process"/>
    <property type="evidence" value="ECO:0007669"/>
    <property type="project" value="InterPro"/>
</dbReference>
<dbReference type="CDD" id="cd09008">
    <property type="entry name" value="MTAN"/>
    <property type="match status" value="1"/>
</dbReference>
<dbReference type="Pfam" id="PF01048">
    <property type="entry name" value="PNP_UDP_1"/>
    <property type="match status" value="1"/>
</dbReference>
<dbReference type="SUPFAM" id="SSF53167">
    <property type="entry name" value="Purine and uridine phosphorylases"/>
    <property type="match status" value="1"/>
</dbReference>
<dbReference type="RefSeq" id="WP_175471066.1">
    <property type="nucleotide sequence ID" value="NZ_FNOV01000022.1"/>
</dbReference>
<dbReference type="GO" id="GO:0008930">
    <property type="term" value="F:methylthioadenosine nucleosidase activity"/>
    <property type="evidence" value="ECO:0007669"/>
    <property type="project" value="TreeGrafter"/>
</dbReference>
<keyword evidence="3" id="KW-1185">Reference proteome</keyword>
<dbReference type="GO" id="GO:0005829">
    <property type="term" value="C:cytosol"/>
    <property type="evidence" value="ECO:0007669"/>
    <property type="project" value="TreeGrafter"/>
</dbReference>
<dbReference type="PANTHER" id="PTHR46832:SF1">
    <property type="entry name" value="5'-METHYLTHIOADENOSINE_S-ADENOSYLHOMOCYSTEINE NUCLEOSIDASE"/>
    <property type="match status" value="1"/>
</dbReference>
<dbReference type="Gene3D" id="3.40.50.1580">
    <property type="entry name" value="Nucleoside phosphorylase domain"/>
    <property type="match status" value="1"/>
</dbReference>
<dbReference type="Gene3D" id="3.40.50.2300">
    <property type="match status" value="1"/>
</dbReference>
<evidence type="ECO:0000259" key="1">
    <source>
        <dbReference type="Pfam" id="PF01048"/>
    </source>
</evidence>
<dbReference type="AlphaFoldDB" id="A0A1H3P6M3"/>
<dbReference type="STRING" id="651662.SAMN04488069_1223"/>
<feature type="domain" description="Nucleoside phosphorylase" evidence="1">
    <location>
        <begin position="154"/>
        <end position="393"/>
    </location>
</feature>